<accession>A0ABV3TRL3</accession>
<feature type="compositionally biased region" description="Acidic residues" evidence="6">
    <location>
        <begin position="554"/>
        <end position="571"/>
    </location>
</feature>
<evidence type="ECO:0000256" key="6">
    <source>
        <dbReference type="SAM" id="MobiDB-lite"/>
    </source>
</evidence>
<dbReference type="NCBIfam" id="NF037997">
    <property type="entry name" value="Na_Pi_symport"/>
    <property type="match status" value="1"/>
</dbReference>
<feature type="transmembrane region" description="Helical" evidence="7">
    <location>
        <begin position="88"/>
        <end position="107"/>
    </location>
</feature>
<name>A0ABV3TRL3_9GAMM</name>
<evidence type="ECO:0000256" key="5">
    <source>
        <dbReference type="ARBA" id="ARBA00023136"/>
    </source>
</evidence>
<evidence type="ECO:0000256" key="3">
    <source>
        <dbReference type="ARBA" id="ARBA00022692"/>
    </source>
</evidence>
<feature type="transmembrane region" description="Helical" evidence="7">
    <location>
        <begin position="56"/>
        <end position="76"/>
    </location>
</feature>
<feature type="transmembrane region" description="Helical" evidence="7">
    <location>
        <begin position="215"/>
        <end position="240"/>
    </location>
</feature>
<dbReference type="EMBL" id="JBFRYB010000001">
    <property type="protein sequence ID" value="MEX1664231.1"/>
    <property type="molecule type" value="Genomic_DNA"/>
</dbReference>
<evidence type="ECO:0000313" key="9">
    <source>
        <dbReference type="Proteomes" id="UP001557484"/>
    </source>
</evidence>
<keyword evidence="5 7" id="KW-0472">Membrane</keyword>
<feature type="transmembrane region" description="Helical" evidence="7">
    <location>
        <begin position="285"/>
        <end position="308"/>
    </location>
</feature>
<evidence type="ECO:0000256" key="7">
    <source>
        <dbReference type="SAM" id="Phobius"/>
    </source>
</evidence>
<evidence type="ECO:0000313" key="8">
    <source>
        <dbReference type="EMBL" id="MEX1664231.1"/>
    </source>
</evidence>
<dbReference type="Proteomes" id="UP001557484">
    <property type="component" value="Unassembled WGS sequence"/>
</dbReference>
<gene>
    <name evidence="8" type="ORF">AB4875_01960</name>
</gene>
<dbReference type="RefSeq" id="WP_368374356.1">
    <property type="nucleotide sequence ID" value="NZ_JBFRYB010000001.1"/>
</dbReference>
<evidence type="ECO:0000256" key="4">
    <source>
        <dbReference type="ARBA" id="ARBA00022989"/>
    </source>
</evidence>
<keyword evidence="3 7" id="KW-0812">Transmembrane</keyword>
<comment type="caution">
    <text evidence="8">The sequence shown here is derived from an EMBL/GenBank/DDBJ whole genome shotgun (WGS) entry which is preliminary data.</text>
</comment>
<sequence length="582" mass="62724">MSESYTVIATLLGGLGLFLVAMELMTDGLTLAAGQSLRRLLANWTNTLPRGVFSGMLMTAIVQSSSAVTVASLGFVNAELIKMRQALGIIYGANIGTTMTAWLVAIIGFKLDVHAFALPAIGIGAFIMLAKSKGPRLGIGRAMVGFGLFFLGISTLQQAFEGIVANFDLSTITLEGNAEVIGYLCIGVVMTILTQSSSAAIAITISAASANMIGIYAAAAMVIGANVGTTSTAVLAAIGATPNAKRLATAQVIFNIGTAIVALLLLPVLFYAVEAMRELMKLTPNVGVSLALFHTVFNCLGVLLAMPLNNRLVQFLEKRFVTVEESLSKPKYLDKTTAGAPVMAVNALVLELQRTASHIGSAAKQTLDTNISNVDLDKKINAIYQLSSSVSNFIVNLERASLSEEVTKQLSDLMRVDQYFMTCAAILSTALETRIKLGRLSNTVLEREIEMFRNNSCVFLNSVPVSDSELYFEELENSYHGLKSDRDILKENLLITGTKGQITLAQMINAIDFITEIKQLNEQWYKAIKMLAQLESDTRGETQIEIQDENSATESEDQNTQDAAELQDGEDLQSSAEETKKY</sequence>
<evidence type="ECO:0000256" key="1">
    <source>
        <dbReference type="ARBA" id="ARBA00004651"/>
    </source>
</evidence>
<feature type="transmembrane region" description="Helical" evidence="7">
    <location>
        <begin position="252"/>
        <end position="273"/>
    </location>
</feature>
<keyword evidence="4 7" id="KW-1133">Transmembrane helix</keyword>
<feature type="region of interest" description="Disordered" evidence="6">
    <location>
        <begin position="540"/>
        <end position="582"/>
    </location>
</feature>
<protein>
    <submittedName>
        <fullName evidence="8">Na/Pi cotransporter family protein</fullName>
    </submittedName>
</protein>
<feature type="transmembrane region" description="Helical" evidence="7">
    <location>
        <begin position="113"/>
        <end position="130"/>
    </location>
</feature>
<proteinExistence type="predicted"/>
<dbReference type="PANTHER" id="PTHR10010">
    <property type="entry name" value="SOLUTE CARRIER FAMILY 34 SODIUM PHOSPHATE , MEMBER 2-RELATED"/>
    <property type="match status" value="1"/>
</dbReference>
<keyword evidence="2" id="KW-1003">Cell membrane</keyword>
<feature type="transmembrane region" description="Helical" evidence="7">
    <location>
        <begin position="142"/>
        <end position="160"/>
    </location>
</feature>
<feature type="transmembrane region" description="Helical" evidence="7">
    <location>
        <begin position="180"/>
        <end position="203"/>
    </location>
</feature>
<keyword evidence="9" id="KW-1185">Reference proteome</keyword>
<dbReference type="PANTHER" id="PTHR10010:SF46">
    <property type="entry name" value="SODIUM-DEPENDENT PHOSPHATE TRANSPORT PROTEIN 2B"/>
    <property type="match status" value="1"/>
</dbReference>
<organism evidence="8 9">
    <name type="scientific">Zhongshania arctica</name>
    <dbReference type="NCBI Taxonomy" id="3238302"/>
    <lineage>
        <taxon>Bacteria</taxon>
        <taxon>Pseudomonadati</taxon>
        <taxon>Pseudomonadota</taxon>
        <taxon>Gammaproteobacteria</taxon>
        <taxon>Cellvibrionales</taxon>
        <taxon>Spongiibacteraceae</taxon>
        <taxon>Zhongshania</taxon>
    </lineage>
</organism>
<dbReference type="InterPro" id="IPR003841">
    <property type="entry name" value="Na/Pi_transpt"/>
</dbReference>
<evidence type="ECO:0000256" key="2">
    <source>
        <dbReference type="ARBA" id="ARBA00022475"/>
    </source>
</evidence>
<comment type="subcellular location">
    <subcellularLocation>
        <location evidence="1">Cell membrane</location>
        <topology evidence="1">Multi-pass membrane protein</topology>
    </subcellularLocation>
</comment>
<dbReference type="Pfam" id="PF02690">
    <property type="entry name" value="Na_Pi_cotrans"/>
    <property type="match status" value="2"/>
</dbReference>
<reference evidence="8 9" key="1">
    <citation type="journal article" date="2011" name="Int. J. Syst. Evol. Microbiol.">
        <title>Zhongshania antarctica gen. nov., sp. nov. and Zhongshania guokunii sp. nov., gammaproteobacteria respectively isolated from coastal attached (fast) ice and surface seawater of the Antarctic.</title>
        <authorList>
            <person name="Li H.J."/>
            <person name="Zhang X.Y."/>
            <person name="Chen C.X."/>
            <person name="Zhang Y.J."/>
            <person name="Gao Z.M."/>
            <person name="Yu Y."/>
            <person name="Chen X.L."/>
            <person name="Chen B."/>
            <person name="Zhang Y.Z."/>
        </authorList>
    </citation>
    <scope>NUCLEOTIDE SEQUENCE [LARGE SCALE GENOMIC DNA]</scope>
    <source>
        <strain evidence="8 9">R06B22</strain>
    </source>
</reference>